<dbReference type="AlphaFoldDB" id="A0AAD5K666"/>
<protein>
    <submittedName>
        <fullName evidence="2">Uncharacterized protein</fullName>
    </submittedName>
</protein>
<feature type="non-terminal residue" evidence="2">
    <location>
        <position position="1"/>
    </location>
</feature>
<reference evidence="2" key="2">
    <citation type="submission" date="2023-02" db="EMBL/GenBank/DDBJ databases">
        <authorList>
            <consortium name="DOE Joint Genome Institute"/>
            <person name="Mondo S.J."/>
            <person name="Chang Y."/>
            <person name="Wang Y."/>
            <person name="Ahrendt S."/>
            <person name="Andreopoulos W."/>
            <person name="Barry K."/>
            <person name="Beard J."/>
            <person name="Benny G.L."/>
            <person name="Blankenship S."/>
            <person name="Bonito G."/>
            <person name="Cuomo C."/>
            <person name="Desiro A."/>
            <person name="Gervers K.A."/>
            <person name="Hundley H."/>
            <person name="Kuo A."/>
            <person name="LaButti K."/>
            <person name="Lang B.F."/>
            <person name="Lipzen A."/>
            <person name="O'Donnell K."/>
            <person name="Pangilinan J."/>
            <person name="Reynolds N."/>
            <person name="Sandor L."/>
            <person name="Smith M.W."/>
            <person name="Tsang A."/>
            <person name="Grigoriev I.V."/>
            <person name="Stajich J.E."/>
            <person name="Spatafora J.W."/>
        </authorList>
    </citation>
    <scope>NUCLEOTIDE SEQUENCE</scope>
    <source>
        <strain evidence="2">RSA 2281</strain>
    </source>
</reference>
<keyword evidence="1" id="KW-0472">Membrane</keyword>
<keyword evidence="1" id="KW-0812">Transmembrane</keyword>
<evidence type="ECO:0000256" key="1">
    <source>
        <dbReference type="SAM" id="Phobius"/>
    </source>
</evidence>
<feature type="transmembrane region" description="Helical" evidence="1">
    <location>
        <begin position="95"/>
        <end position="114"/>
    </location>
</feature>
<accession>A0AAD5K666</accession>
<keyword evidence="3" id="KW-1185">Reference proteome</keyword>
<evidence type="ECO:0000313" key="3">
    <source>
        <dbReference type="Proteomes" id="UP001209540"/>
    </source>
</evidence>
<dbReference type="EMBL" id="JAIXMP010000006">
    <property type="protein sequence ID" value="KAI9271534.1"/>
    <property type="molecule type" value="Genomic_DNA"/>
</dbReference>
<dbReference type="Proteomes" id="UP001209540">
    <property type="component" value="Unassembled WGS sequence"/>
</dbReference>
<reference evidence="2" key="1">
    <citation type="journal article" date="2022" name="IScience">
        <title>Evolution of zygomycete secretomes and the origins of terrestrial fungal ecologies.</title>
        <authorList>
            <person name="Chang Y."/>
            <person name="Wang Y."/>
            <person name="Mondo S."/>
            <person name="Ahrendt S."/>
            <person name="Andreopoulos W."/>
            <person name="Barry K."/>
            <person name="Beard J."/>
            <person name="Benny G.L."/>
            <person name="Blankenship S."/>
            <person name="Bonito G."/>
            <person name="Cuomo C."/>
            <person name="Desiro A."/>
            <person name="Gervers K.A."/>
            <person name="Hundley H."/>
            <person name="Kuo A."/>
            <person name="LaButti K."/>
            <person name="Lang B.F."/>
            <person name="Lipzen A."/>
            <person name="O'Donnell K."/>
            <person name="Pangilinan J."/>
            <person name="Reynolds N."/>
            <person name="Sandor L."/>
            <person name="Smith M.E."/>
            <person name="Tsang A."/>
            <person name="Grigoriev I.V."/>
            <person name="Stajich J.E."/>
            <person name="Spatafora J.W."/>
        </authorList>
    </citation>
    <scope>NUCLEOTIDE SEQUENCE</scope>
    <source>
        <strain evidence="2">RSA 2281</strain>
    </source>
</reference>
<gene>
    <name evidence="2" type="ORF">BDA99DRAFT_500323</name>
</gene>
<feature type="transmembrane region" description="Helical" evidence="1">
    <location>
        <begin position="6"/>
        <end position="26"/>
    </location>
</feature>
<keyword evidence="1" id="KW-1133">Transmembrane helix</keyword>
<proteinExistence type="predicted"/>
<evidence type="ECO:0000313" key="2">
    <source>
        <dbReference type="EMBL" id="KAI9271534.1"/>
    </source>
</evidence>
<name>A0AAD5K666_9FUNG</name>
<sequence>MHVAYFMVLFFFIVLIDAHLVVPYIFDVELLTYMLNDAFKFDLFGCFCKVIVIMLHDLQNAIYFCQFTPYSSRKIFIVTRYFVIRNNHIRKYIVIRNNLMSAFINSFVFSSGFID</sequence>
<comment type="caution">
    <text evidence="2">The sequence shown here is derived from an EMBL/GenBank/DDBJ whole genome shotgun (WGS) entry which is preliminary data.</text>
</comment>
<organism evidence="2 3">
    <name type="scientific">Phascolomyces articulosus</name>
    <dbReference type="NCBI Taxonomy" id="60185"/>
    <lineage>
        <taxon>Eukaryota</taxon>
        <taxon>Fungi</taxon>
        <taxon>Fungi incertae sedis</taxon>
        <taxon>Mucoromycota</taxon>
        <taxon>Mucoromycotina</taxon>
        <taxon>Mucoromycetes</taxon>
        <taxon>Mucorales</taxon>
        <taxon>Lichtheimiaceae</taxon>
        <taxon>Phascolomyces</taxon>
    </lineage>
</organism>